<sequence>MGNDLSDSSPLKHQATRCLLVVPPFCDVFMPSLAAHLVHDVLTRSEINTKILYANLIAADLIGFKVYHTLAASHQWLVCERLISLALHKRSHPKVPSATNASVALLIENIKDVFRDAGVDQDAFSVEDILTALDLLEAKFLKEVEVWRPDIIAFTSTFQTITAVELLANAVKSRTPSPPHIIVGGANADGEMALGLRSFMISVDHIFSGELDDQLSQYCRDKSAWSRGITRSKGIYPPYEAYIDYDAFFEQCREYNHPHMDTIWLPLETSRGCWFGEKSHCTFCGLNGSGMKYRAKEGVSAVDEYRHYREKYAPKGFFMVDNIIPKNFFEEFLKPIAALEGVSKADIFYEVKANLSVEEIRLMRDAGASAFQPGIEALSTPLLKHMKKGTSAFVNLRTLFWAKQSGIKCVWNLLARFPNDKENWYQDTLQLLPYIRHFQPPQQSVSKVSIDRFSPHFDRSSDFGIRNIKPAPLYEQIFADVDLNRLAYHFTADFETEFNEDICGLLDLEIAAWRAAWKRRPPTIEAFILDNGGAIVVDTRNTINAADLVVDEFGAVPRLARSDCNESTEEWLISRGLAMRVEGRLVNLIERVHSSGMAHELPFLMQA</sequence>
<dbReference type="InterPro" id="IPR006638">
    <property type="entry name" value="Elp3/MiaA/NifB-like_rSAM"/>
</dbReference>
<dbReference type="GO" id="GO:0046872">
    <property type="term" value="F:metal ion binding"/>
    <property type="evidence" value="ECO:0007669"/>
    <property type="project" value="UniProtKB-KW"/>
</dbReference>
<proteinExistence type="predicted"/>
<dbReference type="InterPro" id="IPR058240">
    <property type="entry name" value="rSAM_sf"/>
</dbReference>
<dbReference type="InterPro" id="IPR013785">
    <property type="entry name" value="Aldolase_TIM"/>
</dbReference>
<dbReference type="InterPro" id="IPR051198">
    <property type="entry name" value="BchE-like"/>
</dbReference>
<dbReference type="SFLD" id="SFLDG01082">
    <property type="entry name" value="B12-binding_domain_containing"/>
    <property type="match status" value="1"/>
</dbReference>
<gene>
    <name evidence="7" type="ORF">CFBP5877_24510</name>
</gene>
<dbReference type="InterPro" id="IPR007197">
    <property type="entry name" value="rSAM"/>
</dbReference>
<dbReference type="Pfam" id="PF04055">
    <property type="entry name" value="Radical_SAM"/>
    <property type="match status" value="1"/>
</dbReference>
<dbReference type="NCBIfam" id="TIGR03975">
    <property type="entry name" value="rSAM_ocin_1"/>
    <property type="match status" value="1"/>
</dbReference>
<dbReference type="SFLD" id="SFLDS00029">
    <property type="entry name" value="Radical_SAM"/>
    <property type="match status" value="1"/>
</dbReference>
<evidence type="ECO:0000313" key="8">
    <source>
        <dbReference type="Proteomes" id="UP000298579"/>
    </source>
</evidence>
<dbReference type="RefSeq" id="WP_080827603.1">
    <property type="nucleotide sequence ID" value="NZ_CP039889.1"/>
</dbReference>
<keyword evidence="4" id="KW-0408">Iron</keyword>
<evidence type="ECO:0000256" key="1">
    <source>
        <dbReference type="ARBA" id="ARBA00001966"/>
    </source>
</evidence>
<dbReference type="SFLD" id="SFLDF00324">
    <property type="entry name" value="bacteriocin_maturation"/>
    <property type="match status" value="1"/>
</dbReference>
<keyword evidence="5" id="KW-0411">Iron-sulfur</keyword>
<dbReference type="SUPFAM" id="SSF102114">
    <property type="entry name" value="Radical SAM enzymes"/>
    <property type="match status" value="1"/>
</dbReference>
<dbReference type="SMART" id="SM00729">
    <property type="entry name" value="Elp3"/>
    <property type="match status" value="1"/>
</dbReference>
<keyword evidence="2" id="KW-0949">S-adenosyl-L-methionine</keyword>
<keyword evidence="3" id="KW-0479">Metal-binding</keyword>
<feature type="domain" description="Elp3/MiaA/NifB-like radical SAM core" evidence="6">
    <location>
        <begin position="263"/>
        <end position="471"/>
    </location>
</feature>
<evidence type="ECO:0000256" key="5">
    <source>
        <dbReference type="ARBA" id="ARBA00023014"/>
    </source>
</evidence>
<dbReference type="InterPro" id="IPR023984">
    <property type="entry name" value="rSAM_ocin_1"/>
</dbReference>
<dbReference type="PANTHER" id="PTHR43409">
    <property type="entry name" value="ANAEROBIC MAGNESIUM-PROTOPORPHYRIN IX MONOMETHYL ESTER CYCLASE-RELATED"/>
    <property type="match status" value="1"/>
</dbReference>
<dbReference type="GO" id="GO:0003824">
    <property type="term" value="F:catalytic activity"/>
    <property type="evidence" value="ECO:0007669"/>
    <property type="project" value="InterPro"/>
</dbReference>
<name>A0AAE6BG55_AGRTU</name>
<dbReference type="EMBL" id="CP039898">
    <property type="protein sequence ID" value="QCL82208.1"/>
    <property type="molecule type" value="Genomic_DNA"/>
</dbReference>
<protein>
    <submittedName>
        <fullName evidence="7">RiPP maturation radical SAM protein 1</fullName>
    </submittedName>
</protein>
<dbReference type="PANTHER" id="PTHR43409:SF7">
    <property type="entry name" value="BLL1977 PROTEIN"/>
    <property type="match status" value="1"/>
</dbReference>
<evidence type="ECO:0000313" key="7">
    <source>
        <dbReference type="EMBL" id="QCL82208.1"/>
    </source>
</evidence>
<dbReference type="Gene3D" id="3.20.20.70">
    <property type="entry name" value="Aldolase class I"/>
    <property type="match status" value="1"/>
</dbReference>
<accession>A0AAE6BG55</accession>
<evidence type="ECO:0000256" key="4">
    <source>
        <dbReference type="ARBA" id="ARBA00023004"/>
    </source>
</evidence>
<dbReference type="GO" id="GO:0005829">
    <property type="term" value="C:cytosol"/>
    <property type="evidence" value="ECO:0007669"/>
    <property type="project" value="TreeGrafter"/>
</dbReference>
<dbReference type="GO" id="GO:0051536">
    <property type="term" value="F:iron-sulfur cluster binding"/>
    <property type="evidence" value="ECO:0007669"/>
    <property type="project" value="UniProtKB-KW"/>
</dbReference>
<comment type="cofactor">
    <cofactor evidence="1">
        <name>[4Fe-4S] cluster</name>
        <dbReference type="ChEBI" id="CHEBI:49883"/>
    </cofactor>
</comment>
<evidence type="ECO:0000256" key="3">
    <source>
        <dbReference type="ARBA" id="ARBA00022723"/>
    </source>
</evidence>
<dbReference type="AlphaFoldDB" id="A0AAE6BG55"/>
<evidence type="ECO:0000256" key="2">
    <source>
        <dbReference type="ARBA" id="ARBA00022691"/>
    </source>
</evidence>
<dbReference type="Proteomes" id="UP000298579">
    <property type="component" value="Chromosome linear"/>
</dbReference>
<organism evidence="7 8">
    <name type="scientific">Agrobacterium tumefaciens</name>
    <dbReference type="NCBI Taxonomy" id="358"/>
    <lineage>
        <taxon>Bacteria</taxon>
        <taxon>Pseudomonadati</taxon>
        <taxon>Pseudomonadota</taxon>
        <taxon>Alphaproteobacteria</taxon>
        <taxon>Hyphomicrobiales</taxon>
        <taxon>Rhizobiaceae</taxon>
        <taxon>Rhizobium/Agrobacterium group</taxon>
        <taxon>Agrobacterium</taxon>
        <taxon>Agrobacterium tumefaciens complex</taxon>
    </lineage>
</organism>
<evidence type="ECO:0000259" key="6">
    <source>
        <dbReference type="SMART" id="SM00729"/>
    </source>
</evidence>
<reference evidence="7 8" key="1">
    <citation type="submission" date="2019-04" db="EMBL/GenBank/DDBJ databases">
        <title>Complete genome sequence of Agrobacterium tumefaciens CFBP5877.</title>
        <authorList>
            <person name="Huang Y.-Y."/>
            <person name="Chiang H.-Y."/>
            <person name="Chou L."/>
            <person name="Lai E.-M."/>
            <person name="Kuo C.-H."/>
        </authorList>
    </citation>
    <scope>NUCLEOTIDE SEQUENCE [LARGE SCALE GENOMIC DNA]</scope>
    <source>
        <strain evidence="7 8">CFBP5877</strain>
    </source>
</reference>